<evidence type="ECO:0000313" key="3">
    <source>
        <dbReference type="Proteomes" id="UP000324748"/>
    </source>
</evidence>
<protein>
    <submittedName>
        <fullName evidence="1">Uncharacterized protein</fullName>
    </submittedName>
</protein>
<reference evidence="3 4" key="1">
    <citation type="submission" date="2019-05" db="EMBL/GenBank/DDBJ databases">
        <title>Emergence of the Ug99 lineage of the wheat stem rust pathogen through somatic hybridization.</title>
        <authorList>
            <person name="Li F."/>
            <person name="Upadhyaya N.M."/>
            <person name="Sperschneider J."/>
            <person name="Matny O."/>
            <person name="Nguyen-Phuc H."/>
            <person name="Mago R."/>
            <person name="Raley C."/>
            <person name="Miller M.E."/>
            <person name="Silverstein K.A.T."/>
            <person name="Henningsen E."/>
            <person name="Hirsch C.D."/>
            <person name="Visser B."/>
            <person name="Pretorius Z.A."/>
            <person name="Steffenson B.J."/>
            <person name="Schwessinger B."/>
            <person name="Dodds P.N."/>
            <person name="Figueroa M."/>
        </authorList>
    </citation>
    <scope>NUCLEOTIDE SEQUENCE [LARGE SCALE GENOMIC DNA]</scope>
    <source>
        <strain evidence="1">21-0</strain>
        <strain evidence="2 4">Ug99</strain>
    </source>
</reference>
<evidence type="ECO:0000313" key="1">
    <source>
        <dbReference type="EMBL" id="KAA1066033.1"/>
    </source>
</evidence>
<accession>A0A5B0LQA6</accession>
<dbReference type="Proteomes" id="UP000325313">
    <property type="component" value="Unassembled WGS sequence"/>
</dbReference>
<proteinExistence type="predicted"/>
<comment type="caution">
    <text evidence="1">The sequence shown here is derived from an EMBL/GenBank/DDBJ whole genome shotgun (WGS) entry which is preliminary data.</text>
</comment>
<gene>
    <name evidence="1" type="ORF">PGT21_018917</name>
    <name evidence="2" type="ORF">PGTUg99_017049</name>
</gene>
<name>A0A5B0LQA6_PUCGR</name>
<dbReference type="Proteomes" id="UP000324748">
    <property type="component" value="Unassembled WGS sequence"/>
</dbReference>
<keyword evidence="3" id="KW-1185">Reference proteome</keyword>
<dbReference type="EMBL" id="VSWC01000196">
    <property type="protein sequence ID" value="KAA1066033.1"/>
    <property type="molecule type" value="Genomic_DNA"/>
</dbReference>
<dbReference type="EMBL" id="VDEP01000110">
    <property type="protein sequence ID" value="KAA1130329.1"/>
    <property type="molecule type" value="Genomic_DNA"/>
</dbReference>
<evidence type="ECO:0000313" key="4">
    <source>
        <dbReference type="Proteomes" id="UP000325313"/>
    </source>
</evidence>
<sequence length="130" mass="14261">MLFQGCEKIEGPLQRGPAGVYTLHVPQMRRSQEDVQPEVLSPAYNLIFAASEMELLNSDNDKWISYKARLNTITGGNLFELIGLEVRISARRPPAYAFPVSHAPIISGIGSVACVMPLVMAVMTDSRIVS</sequence>
<dbReference type="AlphaFoldDB" id="A0A5B0LQA6"/>
<evidence type="ECO:0000313" key="2">
    <source>
        <dbReference type="EMBL" id="KAA1130329.1"/>
    </source>
</evidence>
<organism evidence="1 3">
    <name type="scientific">Puccinia graminis f. sp. tritici</name>
    <dbReference type="NCBI Taxonomy" id="56615"/>
    <lineage>
        <taxon>Eukaryota</taxon>
        <taxon>Fungi</taxon>
        <taxon>Dikarya</taxon>
        <taxon>Basidiomycota</taxon>
        <taxon>Pucciniomycotina</taxon>
        <taxon>Pucciniomycetes</taxon>
        <taxon>Pucciniales</taxon>
        <taxon>Pucciniaceae</taxon>
        <taxon>Puccinia</taxon>
    </lineage>
</organism>